<evidence type="ECO:0000313" key="3">
    <source>
        <dbReference type="Proteomes" id="UP000601435"/>
    </source>
</evidence>
<keyword evidence="1" id="KW-0732">Signal</keyword>
<sequence>MNLPRAIGAIVFACVSSLATAAQPAAEPGRYELLSGVLSSVVETRPQDLRDPALRALRYLEDQDLKPFFGHLASRREPLYRGHGIFGLAELEDPARVNTHLIAKIESPSEQAALIGEAIRLGYLEGEGIREILNWSSIPPIVEVMLIATLGDEMASDTMKTRLERLSEGESPRVSLFANILLVNTDRSTERTARVIEQLNAMREVERLATLAIVLGLVRDNDLTGTGPLLAALCDAFADDDRVRHDALGTYLIIDPQAAGTRWRKDFTQTDSLSAKVRLMFHALSAADRMDASLFNALKDEGNPLLGALIDAAKARASGNLDTQALLALIDTGHRAAMFWVIDHVEDLPDERAVPVLRHAVDRAVAREDKHAPVTPAFAEAAAGLAGRDADQLVEPLRRSVASRDITAVDGILVALLRASDGVPWDASTEPEWTDDRAEALSIVLHAQFEPGELEDEAHREKLERVALGFGGLPQMFRVQAAWMSLEARGEGRRVTAQLMAGTGSADE</sequence>
<reference evidence="2" key="1">
    <citation type="submission" date="2021-02" db="EMBL/GenBank/DDBJ databases">
        <authorList>
            <person name="Dougan E. K."/>
            <person name="Rhodes N."/>
            <person name="Thang M."/>
            <person name="Chan C."/>
        </authorList>
    </citation>
    <scope>NUCLEOTIDE SEQUENCE</scope>
</reference>
<evidence type="ECO:0008006" key="4">
    <source>
        <dbReference type="Google" id="ProtNLM"/>
    </source>
</evidence>
<dbReference type="Proteomes" id="UP000601435">
    <property type="component" value="Unassembled WGS sequence"/>
</dbReference>
<evidence type="ECO:0000313" key="2">
    <source>
        <dbReference type="EMBL" id="CAE7944756.1"/>
    </source>
</evidence>
<feature type="chain" id="PRO_5032480964" description="HEAT repeat domain-containing protein" evidence="1">
    <location>
        <begin position="22"/>
        <end position="508"/>
    </location>
</feature>
<gene>
    <name evidence="2" type="ORF">SNEC2469_LOCUS35412</name>
</gene>
<evidence type="ECO:0000256" key="1">
    <source>
        <dbReference type="SAM" id="SignalP"/>
    </source>
</evidence>
<dbReference type="EMBL" id="CAJNJA010102362">
    <property type="protein sequence ID" value="CAE7944756.1"/>
    <property type="molecule type" value="Genomic_DNA"/>
</dbReference>
<comment type="caution">
    <text evidence="2">The sequence shown here is derived from an EMBL/GenBank/DDBJ whole genome shotgun (WGS) entry which is preliminary data.</text>
</comment>
<organism evidence="2 3">
    <name type="scientific">Symbiodinium necroappetens</name>
    <dbReference type="NCBI Taxonomy" id="1628268"/>
    <lineage>
        <taxon>Eukaryota</taxon>
        <taxon>Sar</taxon>
        <taxon>Alveolata</taxon>
        <taxon>Dinophyceae</taxon>
        <taxon>Suessiales</taxon>
        <taxon>Symbiodiniaceae</taxon>
        <taxon>Symbiodinium</taxon>
    </lineage>
</organism>
<feature type="signal peptide" evidence="1">
    <location>
        <begin position="1"/>
        <end position="21"/>
    </location>
</feature>
<accession>A0A813CK74</accession>
<protein>
    <recommendedName>
        <fullName evidence="4">HEAT repeat domain-containing protein</fullName>
    </recommendedName>
</protein>
<name>A0A813CK74_9DINO</name>
<dbReference type="AlphaFoldDB" id="A0A813CK74"/>
<proteinExistence type="predicted"/>
<keyword evidence="3" id="KW-1185">Reference proteome</keyword>